<dbReference type="GO" id="GO:0003700">
    <property type="term" value="F:DNA-binding transcription factor activity"/>
    <property type="evidence" value="ECO:0007669"/>
    <property type="project" value="InterPro"/>
</dbReference>
<evidence type="ECO:0000256" key="1">
    <source>
        <dbReference type="SAM" id="MobiDB-lite"/>
    </source>
</evidence>
<dbReference type="GO" id="GO:0006352">
    <property type="term" value="P:DNA-templated transcription initiation"/>
    <property type="evidence" value="ECO:0007669"/>
    <property type="project" value="InterPro"/>
</dbReference>
<dbReference type="Pfam" id="PF04542">
    <property type="entry name" value="Sigma70_r2"/>
    <property type="match status" value="1"/>
</dbReference>
<feature type="region of interest" description="Disordered" evidence="1">
    <location>
        <begin position="100"/>
        <end position="121"/>
    </location>
</feature>
<dbReference type="SUPFAM" id="SSF88946">
    <property type="entry name" value="Sigma2 domain of RNA polymerase sigma factors"/>
    <property type="match status" value="1"/>
</dbReference>
<dbReference type="EMBL" id="LAZR01042620">
    <property type="protein sequence ID" value="KKL09086.1"/>
    <property type="molecule type" value="Genomic_DNA"/>
</dbReference>
<sequence>MSRSRIWDCCWPSPWDCATLVDDCINDRPGAAVRLIRRFDGFVKSIVRKSLGSRRRSDWEDVEQEAWIRIFRGIPAWDGRGRFCAYVAVITHRAVIDYPPDRPHPASGRGEPVDPSPGPLESVIRGEELHRASAQARRFRDSLPCRLRDTWRLHAEGFKAEGIGEKLDVKARMIQLRLSQIAGGLTEALGRPAVEAPVVRRCLCEIYRLLEELGGGNV</sequence>
<proteinExistence type="predicted"/>
<protein>
    <recommendedName>
        <fullName evidence="2">RNA polymerase sigma-70 region 2 domain-containing protein</fullName>
    </recommendedName>
</protein>
<evidence type="ECO:0000259" key="2">
    <source>
        <dbReference type="Pfam" id="PF04542"/>
    </source>
</evidence>
<dbReference type="AlphaFoldDB" id="A0A0F9CTQ4"/>
<dbReference type="InterPro" id="IPR013325">
    <property type="entry name" value="RNA_pol_sigma_r2"/>
</dbReference>
<accession>A0A0F9CTQ4</accession>
<dbReference type="InterPro" id="IPR007627">
    <property type="entry name" value="RNA_pol_sigma70_r2"/>
</dbReference>
<reference evidence="3" key="1">
    <citation type="journal article" date="2015" name="Nature">
        <title>Complex archaea that bridge the gap between prokaryotes and eukaryotes.</title>
        <authorList>
            <person name="Spang A."/>
            <person name="Saw J.H."/>
            <person name="Jorgensen S.L."/>
            <person name="Zaremba-Niedzwiedzka K."/>
            <person name="Martijn J."/>
            <person name="Lind A.E."/>
            <person name="van Eijk R."/>
            <person name="Schleper C."/>
            <person name="Guy L."/>
            <person name="Ettema T.J."/>
        </authorList>
    </citation>
    <scope>NUCLEOTIDE SEQUENCE</scope>
</reference>
<name>A0A0F9CTQ4_9ZZZZ</name>
<organism evidence="3">
    <name type="scientific">marine sediment metagenome</name>
    <dbReference type="NCBI Taxonomy" id="412755"/>
    <lineage>
        <taxon>unclassified sequences</taxon>
        <taxon>metagenomes</taxon>
        <taxon>ecological metagenomes</taxon>
    </lineage>
</organism>
<comment type="caution">
    <text evidence="3">The sequence shown here is derived from an EMBL/GenBank/DDBJ whole genome shotgun (WGS) entry which is preliminary data.</text>
</comment>
<gene>
    <name evidence="3" type="ORF">LCGC14_2569380</name>
</gene>
<dbReference type="Gene3D" id="1.10.1740.10">
    <property type="match status" value="1"/>
</dbReference>
<feature type="domain" description="RNA polymerase sigma-70 region 2" evidence="2">
    <location>
        <begin position="35"/>
        <end position="98"/>
    </location>
</feature>
<evidence type="ECO:0000313" key="3">
    <source>
        <dbReference type="EMBL" id="KKL09086.1"/>
    </source>
</evidence>